<gene>
    <name evidence="9" type="primary">hlyD</name>
    <name evidence="9" type="ORF">I41_39190</name>
</gene>
<reference evidence="9 10" key="1">
    <citation type="submission" date="2019-02" db="EMBL/GenBank/DDBJ databases">
        <title>Deep-cultivation of Planctomycetes and their phenomic and genomic characterization uncovers novel biology.</title>
        <authorList>
            <person name="Wiegand S."/>
            <person name="Jogler M."/>
            <person name="Boedeker C."/>
            <person name="Pinto D."/>
            <person name="Vollmers J."/>
            <person name="Rivas-Marin E."/>
            <person name="Kohn T."/>
            <person name="Peeters S.H."/>
            <person name="Heuer A."/>
            <person name="Rast P."/>
            <person name="Oberbeckmann S."/>
            <person name="Bunk B."/>
            <person name="Jeske O."/>
            <person name="Meyerdierks A."/>
            <person name="Storesund J.E."/>
            <person name="Kallscheuer N."/>
            <person name="Luecker S."/>
            <person name="Lage O.M."/>
            <person name="Pohl T."/>
            <person name="Merkel B.J."/>
            <person name="Hornburger P."/>
            <person name="Mueller R.-W."/>
            <person name="Bruemmer F."/>
            <person name="Labrenz M."/>
            <person name="Spormann A.M."/>
            <person name="Op den Camp H."/>
            <person name="Overmann J."/>
            <person name="Amann R."/>
            <person name="Jetten M.S.M."/>
            <person name="Mascher T."/>
            <person name="Medema M.H."/>
            <person name="Devos D.P."/>
            <person name="Kaster A.-K."/>
            <person name="Ovreas L."/>
            <person name="Rohde M."/>
            <person name="Galperin M.Y."/>
            <person name="Jogler C."/>
        </authorList>
    </citation>
    <scope>NUCLEOTIDE SEQUENCE [LARGE SCALE GENOMIC DNA]</scope>
    <source>
        <strain evidence="9 10">I41</strain>
    </source>
</reference>
<dbReference type="EMBL" id="CP036339">
    <property type="protein sequence ID" value="QDT74720.1"/>
    <property type="molecule type" value="Genomic_DNA"/>
</dbReference>
<evidence type="ECO:0000256" key="2">
    <source>
        <dbReference type="ARBA" id="ARBA00022692"/>
    </source>
</evidence>
<sequence length="420" mass="45877">MPATLLTLNDCTAYRETVAARPPRIAHLGVLLCVATLACGLAWAALTPVDLVVRAEGVVRPVDLPTQVFSAVGQKVEGRVVEVHVQEGARVRQGDVLLRLDTRRLEHEITAIQAQLEGSQREHQQLNQLADLQDGQFQIARSKAAAELAHATAEIARARRTRESDVRHAEIELELAQDKYSRSQQLAVSRAVSAQEVAQAYGRVLAAEESLKAAQIPVEEGRLAVLTQAVTLVERDHRLATAQLETKRLRKQREIDAMTKELAELELQATLAVLRSPIDGVVTRGQYHVGDVVAMGSPVFDIAAQQAYCFEAIVASRDIGLVHDQMAARVKVDAYDYQLYGSMAGNVCFIAPDASRTTDESADVQNAYKVRVTLAGDRVGHGKFSGVVKLGMTGQVEIITDRRTVFTVLLRRIRSSVSLG</sequence>
<feature type="coiled-coil region" evidence="5">
    <location>
        <begin position="241"/>
        <end position="268"/>
    </location>
</feature>
<dbReference type="GO" id="GO:0016020">
    <property type="term" value="C:membrane"/>
    <property type="evidence" value="ECO:0007669"/>
    <property type="project" value="UniProtKB-SubCell"/>
</dbReference>
<dbReference type="RefSeq" id="WP_145434456.1">
    <property type="nucleotide sequence ID" value="NZ_CP036339.1"/>
</dbReference>
<dbReference type="Gene3D" id="2.40.50.100">
    <property type="match status" value="2"/>
</dbReference>
<evidence type="ECO:0000259" key="7">
    <source>
        <dbReference type="Pfam" id="PF25917"/>
    </source>
</evidence>
<dbReference type="InterPro" id="IPR058625">
    <property type="entry name" value="MdtA-like_BSH"/>
</dbReference>
<proteinExistence type="predicted"/>
<evidence type="ECO:0000256" key="6">
    <source>
        <dbReference type="SAM" id="Phobius"/>
    </source>
</evidence>
<dbReference type="Proteomes" id="UP000317909">
    <property type="component" value="Chromosome"/>
</dbReference>
<dbReference type="SUPFAM" id="SSF111369">
    <property type="entry name" value="HlyD-like secretion proteins"/>
    <property type="match status" value="1"/>
</dbReference>
<keyword evidence="2 6" id="KW-0812">Transmembrane</keyword>
<dbReference type="PRINTS" id="PR01490">
    <property type="entry name" value="RTXTOXIND"/>
</dbReference>
<evidence type="ECO:0000259" key="8">
    <source>
        <dbReference type="Pfam" id="PF26002"/>
    </source>
</evidence>
<feature type="domain" description="AprE-like beta-barrel" evidence="8">
    <location>
        <begin position="310"/>
        <end position="400"/>
    </location>
</feature>
<dbReference type="InterPro" id="IPR050739">
    <property type="entry name" value="MFP"/>
</dbReference>
<keyword evidence="4 6" id="KW-0472">Membrane</keyword>
<protein>
    <submittedName>
        <fullName evidence="9">Hemolysin secretion protein D, chromosomal</fullName>
    </submittedName>
</protein>
<dbReference type="AlphaFoldDB" id="A0A517U284"/>
<keyword evidence="3 6" id="KW-1133">Transmembrane helix</keyword>
<dbReference type="Pfam" id="PF25917">
    <property type="entry name" value="BSH_RND"/>
    <property type="match status" value="1"/>
</dbReference>
<dbReference type="Pfam" id="PF26002">
    <property type="entry name" value="Beta-barrel_AprE"/>
    <property type="match status" value="1"/>
</dbReference>
<dbReference type="InterPro" id="IPR058982">
    <property type="entry name" value="Beta-barrel_AprE"/>
</dbReference>
<dbReference type="OrthoDB" id="9809068at2"/>
<evidence type="ECO:0000256" key="3">
    <source>
        <dbReference type="ARBA" id="ARBA00022989"/>
    </source>
</evidence>
<organism evidence="9 10">
    <name type="scientific">Lacipirellula limnantheis</name>
    <dbReference type="NCBI Taxonomy" id="2528024"/>
    <lineage>
        <taxon>Bacteria</taxon>
        <taxon>Pseudomonadati</taxon>
        <taxon>Planctomycetota</taxon>
        <taxon>Planctomycetia</taxon>
        <taxon>Pirellulales</taxon>
        <taxon>Lacipirellulaceae</taxon>
        <taxon>Lacipirellula</taxon>
    </lineage>
</organism>
<name>A0A517U284_9BACT</name>
<evidence type="ECO:0000256" key="5">
    <source>
        <dbReference type="SAM" id="Coils"/>
    </source>
</evidence>
<evidence type="ECO:0000313" key="9">
    <source>
        <dbReference type="EMBL" id="QDT74720.1"/>
    </source>
</evidence>
<dbReference type="KEGG" id="llh:I41_39190"/>
<dbReference type="Gene3D" id="2.40.30.170">
    <property type="match status" value="1"/>
</dbReference>
<comment type="subcellular location">
    <subcellularLocation>
        <location evidence="1">Membrane</location>
        <topology evidence="1">Single-pass membrane protein</topology>
    </subcellularLocation>
</comment>
<evidence type="ECO:0000256" key="1">
    <source>
        <dbReference type="ARBA" id="ARBA00004167"/>
    </source>
</evidence>
<keyword evidence="5" id="KW-0175">Coiled coil</keyword>
<dbReference type="PANTHER" id="PTHR30386">
    <property type="entry name" value="MEMBRANE FUSION SUBUNIT OF EMRAB-TOLC MULTIDRUG EFFLUX PUMP"/>
    <property type="match status" value="1"/>
</dbReference>
<evidence type="ECO:0000313" key="10">
    <source>
        <dbReference type="Proteomes" id="UP000317909"/>
    </source>
</evidence>
<accession>A0A517U284</accession>
<feature type="domain" description="Multidrug resistance protein MdtA-like barrel-sandwich hybrid" evidence="7">
    <location>
        <begin position="72"/>
        <end position="299"/>
    </location>
</feature>
<feature type="transmembrane region" description="Helical" evidence="6">
    <location>
        <begin position="25"/>
        <end position="46"/>
    </location>
</feature>
<keyword evidence="10" id="KW-1185">Reference proteome</keyword>
<evidence type="ECO:0000256" key="4">
    <source>
        <dbReference type="ARBA" id="ARBA00023136"/>
    </source>
</evidence>
<feature type="coiled-coil region" evidence="5">
    <location>
        <begin position="102"/>
        <end position="186"/>
    </location>
</feature>
<dbReference type="PANTHER" id="PTHR30386:SF26">
    <property type="entry name" value="TRANSPORT PROTEIN COMB"/>
    <property type="match status" value="1"/>
</dbReference>